<dbReference type="EMBL" id="HBIW01023585">
    <property type="protein sequence ID" value="CAE0704877.1"/>
    <property type="molecule type" value="Transcribed_RNA"/>
</dbReference>
<gene>
    <name evidence="2" type="ORF">PCAL00307_LOCUS20325</name>
    <name evidence="3" type="ORF">PECAL_4P06420</name>
</gene>
<evidence type="ECO:0000313" key="4">
    <source>
        <dbReference type="Proteomes" id="UP000789595"/>
    </source>
</evidence>
<dbReference type="EMBL" id="CAKKNE010000004">
    <property type="protein sequence ID" value="CAH0373445.1"/>
    <property type="molecule type" value="Genomic_DNA"/>
</dbReference>
<evidence type="ECO:0000313" key="2">
    <source>
        <dbReference type="EMBL" id="CAE0704877.1"/>
    </source>
</evidence>
<accession>A0A7S4A650</accession>
<evidence type="ECO:0000313" key="3">
    <source>
        <dbReference type="EMBL" id="CAH0373445.1"/>
    </source>
</evidence>
<keyword evidence="4" id="KW-1185">Reference proteome</keyword>
<reference evidence="2" key="1">
    <citation type="submission" date="2021-01" db="EMBL/GenBank/DDBJ databases">
        <authorList>
            <person name="Corre E."/>
            <person name="Pelletier E."/>
            <person name="Niang G."/>
            <person name="Scheremetjew M."/>
            <person name="Finn R."/>
            <person name="Kale V."/>
            <person name="Holt S."/>
            <person name="Cochrane G."/>
            <person name="Meng A."/>
            <person name="Brown T."/>
            <person name="Cohen L."/>
        </authorList>
    </citation>
    <scope>NUCLEOTIDE SEQUENCE</scope>
    <source>
        <strain evidence="2">CCMP1756</strain>
    </source>
</reference>
<name>A0A7S4A650_9STRA</name>
<dbReference type="AlphaFoldDB" id="A0A7S4A650"/>
<sequence>MAALAQRCQAIAAAPEAQPARIVSLNSLDKLDDADALCRTSPVTVATGAAALERASTPPPSPPKTTTTYVEGAVSVLARCRSGPKLQWRPAAFSVDRVHGNLRIFRSDEERRAWHAHRHDNIAKFHLSLSGEHAVSPVINADAPPSPPRGRVRFRRVLADVREETSSDEGDESVSSLPPTPLSTRTERYCTFSVTKGGAPLLKFAAPPWRRRDLDALHGALAAVAGAVAVVPP</sequence>
<organism evidence="2">
    <name type="scientific">Pelagomonas calceolata</name>
    <dbReference type="NCBI Taxonomy" id="35677"/>
    <lineage>
        <taxon>Eukaryota</taxon>
        <taxon>Sar</taxon>
        <taxon>Stramenopiles</taxon>
        <taxon>Ochrophyta</taxon>
        <taxon>Pelagophyceae</taxon>
        <taxon>Pelagomonadales</taxon>
        <taxon>Pelagomonadaceae</taxon>
        <taxon>Pelagomonas</taxon>
    </lineage>
</organism>
<reference evidence="3" key="2">
    <citation type="submission" date="2021-11" db="EMBL/GenBank/DDBJ databases">
        <authorList>
            <consortium name="Genoscope - CEA"/>
            <person name="William W."/>
        </authorList>
    </citation>
    <scope>NUCLEOTIDE SEQUENCE</scope>
</reference>
<evidence type="ECO:0008006" key="5">
    <source>
        <dbReference type="Google" id="ProtNLM"/>
    </source>
</evidence>
<feature type="region of interest" description="Disordered" evidence="1">
    <location>
        <begin position="162"/>
        <end position="182"/>
    </location>
</feature>
<evidence type="ECO:0000256" key="1">
    <source>
        <dbReference type="SAM" id="MobiDB-lite"/>
    </source>
</evidence>
<dbReference type="Proteomes" id="UP000789595">
    <property type="component" value="Unassembled WGS sequence"/>
</dbReference>
<protein>
    <recommendedName>
        <fullName evidence="5">PH domain-containing protein</fullName>
    </recommendedName>
</protein>
<proteinExistence type="predicted"/>